<dbReference type="EMBL" id="JABBXH010000004">
    <property type="protein sequence ID" value="NMP32306.1"/>
    <property type="molecule type" value="Genomic_DNA"/>
</dbReference>
<reference evidence="1 2" key="1">
    <citation type="submission" date="2020-04" db="EMBL/GenBank/DDBJ databases">
        <title>Thalassotalea sp. M1531, isolated from the surface of marine red alga.</title>
        <authorList>
            <person name="Pang L."/>
            <person name="Lu D.-C."/>
        </authorList>
    </citation>
    <scope>NUCLEOTIDE SEQUENCE [LARGE SCALE GENOMIC DNA]</scope>
    <source>
        <strain evidence="1 2">M1531</strain>
    </source>
</reference>
<proteinExistence type="predicted"/>
<keyword evidence="2" id="KW-1185">Reference proteome</keyword>
<dbReference type="Pfam" id="PF19795">
    <property type="entry name" value="DUF6279"/>
    <property type="match status" value="1"/>
</dbReference>
<comment type="caution">
    <text evidence="1">The sequence shown here is derived from an EMBL/GenBank/DDBJ whole genome shotgun (WGS) entry which is preliminary data.</text>
</comment>
<dbReference type="AlphaFoldDB" id="A0A7Y0LD90"/>
<dbReference type="InterPro" id="IPR016875">
    <property type="entry name" value="UCP028200"/>
</dbReference>
<dbReference type="PROSITE" id="PS51257">
    <property type="entry name" value="PROKAR_LIPOPROTEIN"/>
    <property type="match status" value="1"/>
</dbReference>
<evidence type="ECO:0000313" key="1">
    <source>
        <dbReference type="EMBL" id="NMP32306.1"/>
    </source>
</evidence>
<accession>A0A7Y0LD90</accession>
<evidence type="ECO:0008006" key="3">
    <source>
        <dbReference type="Google" id="ProtNLM"/>
    </source>
</evidence>
<dbReference type="Proteomes" id="UP000568664">
    <property type="component" value="Unassembled WGS sequence"/>
</dbReference>
<organism evidence="1 2">
    <name type="scientific">Thalassotalea algicola</name>
    <dbReference type="NCBI Taxonomy" id="2716224"/>
    <lineage>
        <taxon>Bacteria</taxon>
        <taxon>Pseudomonadati</taxon>
        <taxon>Pseudomonadota</taxon>
        <taxon>Gammaproteobacteria</taxon>
        <taxon>Alteromonadales</taxon>
        <taxon>Colwelliaceae</taxon>
        <taxon>Thalassotalea</taxon>
    </lineage>
</organism>
<protein>
    <recommendedName>
        <fullName evidence="3">Lipoprotein</fullName>
    </recommendedName>
</protein>
<gene>
    <name evidence="1" type="ORF">HII17_12100</name>
</gene>
<evidence type="ECO:0000313" key="2">
    <source>
        <dbReference type="Proteomes" id="UP000568664"/>
    </source>
</evidence>
<dbReference type="PIRSF" id="PIRSF028200">
    <property type="entry name" value="UCP028200"/>
    <property type="match status" value="1"/>
</dbReference>
<name>A0A7Y0LD90_9GAMM</name>
<sequence>MLKNLKLVKRWGIITTSLLLLSGCSFSFVYNNLDWWANWYLDDYVILNDEQQKSFDEAFDKIHIWHRKTQLKVYYTQLLTLKEQVNTGITIDQLASHIGQVNSHWVTVRDQTKSDLISLTHTLTKEQRENLVDSIRESNKERVEEREILTREQWVKEECIDQQKQFRKWVGKLNKTQKKTICQYTEGFVSTFDYWIEYRTNWLNQFSQALSPELTKEKYELLFAELIVQPEKLRSEDYIAIREQNNQVATEIFFYMMNNLSKKQLNRFNNRIDDFIEDLQDLEIDS</sequence>
<dbReference type="RefSeq" id="WP_169075651.1">
    <property type="nucleotide sequence ID" value="NZ_JABBXH010000004.1"/>
</dbReference>